<dbReference type="InterPro" id="IPR018824">
    <property type="entry name" value="Conidiation-specific_6"/>
</dbReference>
<feature type="compositionally biased region" description="Basic and acidic residues" evidence="1">
    <location>
        <begin position="62"/>
        <end position="85"/>
    </location>
</feature>
<dbReference type="EMBL" id="JAACJO010000012">
    <property type="protein sequence ID" value="KAF5351810.1"/>
    <property type="molecule type" value="Genomic_DNA"/>
</dbReference>
<dbReference type="AlphaFoldDB" id="A0A8H5D1J8"/>
<accession>A0A8H5D1J8</accession>
<sequence>MSDKPNPKNVAGGLKATIHNPHTSDAAKESAEERLSGMQNDIGAQESIEAGGKNTGNVVDPKTSEGAKEHAREVLHDFKEGKLNDPEYIPED</sequence>
<keyword evidence="3" id="KW-1185">Reference proteome</keyword>
<dbReference type="Proteomes" id="UP000559027">
    <property type="component" value="Unassembled WGS sequence"/>
</dbReference>
<reference evidence="2 3" key="1">
    <citation type="journal article" date="2020" name="ISME J.">
        <title>Uncovering the hidden diversity of litter-decomposition mechanisms in mushroom-forming fungi.</title>
        <authorList>
            <person name="Floudas D."/>
            <person name="Bentzer J."/>
            <person name="Ahren D."/>
            <person name="Johansson T."/>
            <person name="Persson P."/>
            <person name="Tunlid A."/>
        </authorList>
    </citation>
    <scope>NUCLEOTIDE SEQUENCE [LARGE SCALE GENOMIC DNA]</scope>
    <source>
        <strain evidence="2 3">CBS 146.42</strain>
    </source>
</reference>
<evidence type="ECO:0000313" key="2">
    <source>
        <dbReference type="EMBL" id="KAF5351810.1"/>
    </source>
</evidence>
<evidence type="ECO:0008006" key="4">
    <source>
        <dbReference type="Google" id="ProtNLM"/>
    </source>
</evidence>
<dbReference type="GO" id="GO:0005737">
    <property type="term" value="C:cytoplasm"/>
    <property type="evidence" value="ECO:0007669"/>
    <property type="project" value="TreeGrafter"/>
</dbReference>
<feature type="region of interest" description="Disordered" evidence="1">
    <location>
        <begin position="1"/>
        <end position="92"/>
    </location>
</feature>
<dbReference type="OrthoDB" id="5419162at2759"/>
<proteinExistence type="predicted"/>
<evidence type="ECO:0000256" key="1">
    <source>
        <dbReference type="SAM" id="MobiDB-lite"/>
    </source>
</evidence>
<feature type="compositionally biased region" description="Basic and acidic residues" evidence="1">
    <location>
        <begin position="25"/>
        <end position="35"/>
    </location>
</feature>
<evidence type="ECO:0000313" key="3">
    <source>
        <dbReference type="Proteomes" id="UP000559027"/>
    </source>
</evidence>
<name>A0A8H5D1J8_9AGAR</name>
<protein>
    <recommendedName>
        <fullName evidence="4">Conidiation-specific protein 6</fullName>
    </recommendedName>
</protein>
<dbReference type="InterPro" id="IPR052670">
    <property type="entry name" value="UPF0654_domain"/>
</dbReference>
<dbReference type="Pfam" id="PF10346">
    <property type="entry name" value="Con-6"/>
    <property type="match status" value="1"/>
</dbReference>
<gene>
    <name evidence="2" type="ORF">D9756_007395</name>
</gene>
<dbReference type="PANTHER" id="PTHR36576">
    <property type="entry name" value="UPF0654 PROTEIN C11D3.01C-RELATED"/>
    <property type="match status" value="1"/>
</dbReference>
<comment type="caution">
    <text evidence="2">The sequence shown here is derived from an EMBL/GenBank/DDBJ whole genome shotgun (WGS) entry which is preliminary data.</text>
</comment>
<organism evidence="2 3">
    <name type="scientific">Leucocoprinus leucothites</name>
    <dbReference type="NCBI Taxonomy" id="201217"/>
    <lineage>
        <taxon>Eukaryota</taxon>
        <taxon>Fungi</taxon>
        <taxon>Dikarya</taxon>
        <taxon>Basidiomycota</taxon>
        <taxon>Agaricomycotina</taxon>
        <taxon>Agaricomycetes</taxon>
        <taxon>Agaricomycetidae</taxon>
        <taxon>Agaricales</taxon>
        <taxon>Agaricineae</taxon>
        <taxon>Agaricaceae</taxon>
        <taxon>Leucocoprinus</taxon>
    </lineage>
</organism>
<dbReference type="PANTHER" id="PTHR36576:SF1">
    <property type="entry name" value="UPF0654 PROTEIN C11D3.01C-RELATED"/>
    <property type="match status" value="1"/>
</dbReference>